<evidence type="ECO:0000313" key="8">
    <source>
        <dbReference type="Proteomes" id="UP000002009"/>
    </source>
</evidence>
<dbReference type="GO" id="GO:0016206">
    <property type="term" value="F:catechol O-methyltransferase activity"/>
    <property type="evidence" value="ECO:0007669"/>
    <property type="project" value="UniProtKB-EC"/>
</dbReference>
<dbReference type="OrthoDB" id="186626at2759"/>
<reference evidence="7 8" key="1">
    <citation type="journal article" date="2009" name="Science">
        <title>Green evolution and dynamic adaptations revealed by genomes of the marine picoeukaryotes Micromonas.</title>
        <authorList>
            <person name="Worden A.Z."/>
            <person name="Lee J.H."/>
            <person name="Mock T."/>
            <person name="Rouze P."/>
            <person name="Simmons M.P."/>
            <person name="Aerts A.L."/>
            <person name="Allen A.E."/>
            <person name="Cuvelier M.L."/>
            <person name="Derelle E."/>
            <person name="Everett M.V."/>
            <person name="Foulon E."/>
            <person name="Grimwood J."/>
            <person name="Gundlach H."/>
            <person name="Henrissat B."/>
            <person name="Napoli C."/>
            <person name="McDonald S.M."/>
            <person name="Parker M.S."/>
            <person name="Rombauts S."/>
            <person name="Salamov A."/>
            <person name="Von Dassow P."/>
            <person name="Badger J.H."/>
            <person name="Coutinho P.M."/>
            <person name="Demir E."/>
            <person name="Dubchak I."/>
            <person name="Gentemann C."/>
            <person name="Eikrem W."/>
            <person name="Gready J.E."/>
            <person name="John U."/>
            <person name="Lanier W."/>
            <person name="Lindquist E.A."/>
            <person name="Lucas S."/>
            <person name="Mayer K.F."/>
            <person name="Moreau H."/>
            <person name="Not F."/>
            <person name="Otillar R."/>
            <person name="Panaud O."/>
            <person name="Pangilinan J."/>
            <person name="Paulsen I."/>
            <person name="Piegu B."/>
            <person name="Poliakov A."/>
            <person name="Robbens S."/>
            <person name="Schmutz J."/>
            <person name="Toulza E."/>
            <person name="Wyss T."/>
            <person name="Zelensky A."/>
            <person name="Zhou K."/>
            <person name="Armbrust E.V."/>
            <person name="Bhattacharya D."/>
            <person name="Goodenough U.W."/>
            <person name="Van de Peer Y."/>
            <person name="Grigoriev I.V."/>
        </authorList>
    </citation>
    <scope>NUCLEOTIDE SEQUENCE [LARGE SCALE GENOMIC DNA]</scope>
    <source>
        <strain evidence="8">RCC299 / NOUM17</strain>
    </source>
</reference>
<evidence type="ECO:0000256" key="3">
    <source>
        <dbReference type="ARBA" id="ARBA00022679"/>
    </source>
</evidence>
<dbReference type="STRING" id="296587.C1FH84"/>
<dbReference type="InterPro" id="IPR029063">
    <property type="entry name" value="SAM-dependent_MTases_sf"/>
</dbReference>
<dbReference type="Pfam" id="PF01596">
    <property type="entry name" value="Methyltransf_3"/>
    <property type="match status" value="1"/>
</dbReference>
<dbReference type="PROSITE" id="PS51682">
    <property type="entry name" value="SAM_OMT_I"/>
    <property type="match status" value="1"/>
</dbReference>
<dbReference type="PANTHER" id="PTHR43836">
    <property type="entry name" value="CATECHOL O-METHYLTRANSFERASE 1-RELATED"/>
    <property type="match status" value="1"/>
</dbReference>
<dbReference type="PANTHER" id="PTHR43836:SF2">
    <property type="entry name" value="CATECHOL O-METHYLTRANSFERASE 1-RELATED"/>
    <property type="match status" value="1"/>
</dbReference>
<dbReference type="KEGG" id="mis:MICPUN_71829"/>
<dbReference type="InterPro" id="IPR002935">
    <property type="entry name" value="SAM_O-MeTrfase"/>
</dbReference>
<dbReference type="RefSeq" id="XP_002508795.1">
    <property type="nucleotide sequence ID" value="XM_002508749.1"/>
</dbReference>
<dbReference type="GO" id="GO:0032259">
    <property type="term" value="P:methylation"/>
    <property type="evidence" value="ECO:0007669"/>
    <property type="project" value="UniProtKB-KW"/>
</dbReference>
<dbReference type="GeneID" id="8246799"/>
<evidence type="ECO:0000256" key="4">
    <source>
        <dbReference type="ARBA" id="ARBA00022691"/>
    </source>
</evidence>
<keyword evidence="3" id="KW-0808">Transferase</keyword>
<dbReference type="SUPFAM" id="SSF53335">
    <property type="entry name" value="S-adenosyl-L-methionine-dependent methyltransferases"/>
    <property type="match status" value="1"/>
</dbReference>
<keyword evidence="4" id="KW-0949">S-adenosyl-L-methionine</keyword>
<dbReference type="InParanoid" id="C1FH84"/>
<keyword evidence="8" id="KW-1185">Reference proteome</keyword>
<evidence type="ECO:0000256" key="2">
    <source>
        <dbReference type="ARBA" id="ARBA00022603"/>
    </source>
</evidence>
<dbReference type="EMBL" id="CP001576">
    <property type="protein sequence ID" value="ACO70053.1"/>
    <property type="molecule type" value="Genomic_DNA"/>
</dbReference>
<organism evidence="7 8">
    <name type="scientific">Micromonas commoda (strain RCC299 / NOUM17 / CCMP2709)</name>
    <name type="common">Picoplanktonic green alga</name>
    <dbReference type="NCBI Taxonomy" id="296587"/>
    <lineage>
        <taxon>Eukaryota</taxon>
        <taxon>Viridiplantae</taxon>
        <taxon>Chlorophyta</taxon>
        <taxon>Mamiellophyceae</taxon>
        <taxon>Mamiellales</taxon>
        <taxon>Mamiellaceae</taxon>
        <taxon>Micromonas</taxon>
    </lineage>
</organism>
<accession>C1FH84</accession>
<evidence type="ECO:0000313" key="7">
    <source>
        <dbReference type="EMBL" id="ACO70053.1"/>
    </source>
</evidence>
<evidence type="ECO:0000256" key="6">
    <source>
        <dbReference type="ARBA" id="ARBA00023453"/>
    </source>
</evidence>
<comment type="similarity">
    <text evidence="6">Belongs to the class I-like SAM-binding methyltransferase superfamily. Cation-dependent O-methyltransferase family.</text>
</comment>
<protein>
    <recommendedName>
        <fullName evidence="1">catechol O-methyltransferase</fullName>
        <ecNumber evidence="1">2.1.1.6</ecNumber>
    </recommendedName>
</protein>
<dbReference type="GO" id="GO:0006584">
    <property type="term" value="P:catecholamine metabolic process"/>
    <property type="evidence" value="ECO:0007669"/>
    <property type="project" value="UniProtKB-KW"/>
</dbReference>
<feature type="non-terminal residue" evidence="7">
    <location>
        <position position="196"/>
    </location>
</feature>
<dbReference type="eggNOG" id="KOG1663">
    <property type="taxonomic scope" value="Eukaryota"/>
</dbReference>
<evidence type="ECO:0000256" key="1">
    <source>
        <dbReference type="ARBA" id="ARBA00012880"/>
    </source>
</evidence>
<sequence length="196" mass="21546">IIPYIKATANEGDPASVLTAMDTFGRYYPMYKLGDEKGRILAGLVKERQPRRSVEIGTFLGYSAIWTASNLPRGATLTCVEFEPRHAAVARELVRFAGFANTVEILEGAGSERVPDVRRRVGEGVAADMIFLDHCKECYLPDLKLMEGAGLVGKGTIVVADNVIYPGAPDFLDYVDTSRGRYETTLLEAAFEYDQV</sequence>
<dbReference type="EC" id="2.1.1.6" evidence="1"/>
<proteinExistence type="inferred from homology"/>
<keyword evidence="5" id="KW-0128">Catecholamine metabolism</keyword>
<dbReference type="Proteomes" id="UP000002009">
    <property type="component" value="Chromosome 10"/>
</dbReference>
<evidence type="ECO:0000256" key="5">
    <source>
        <dbReference type="ARBA" id="ARBA00022939"/>
    </source>
</evidence>
<dbReference type="AlphaFoldDB" id="C1FH84"/>
<name>C1FH84_MICCC</name>
<feature type="non-terminal residue" evidence="7">
    <location>
        <position position="1"/>
    </location>
</feature>
<keyword evidence="2" id="KW-0489">Methyltransferase</keyword>
<dbReference type="OMA" id="KWRVHRT"/>
<gene>
    <name evidence="7" type="ORF">MICPUN_71829</name>
</gene>
<dbReference type="Gene3D" id="3.40.50.150">
    <property type="entry name" value="Vaccinia Virus protein VP39"/>
    <property type="match status" value="1"/>
</dbReference>